<dbReference type="InterPro" id="IPR028939">
    <property type="entry name" value="P5C_Rdtase_cat_N"/>
</dbReference>
<feature type="domain" description="Pyrroline-5-carboxylate reductase catalytic N-terminal" evidence="3">
    <location>
        <begin position="2"/>
        <end position="94"/>
    </location>
</feature>
<evidence type="ECO:0000259" key="3">
    <source>
        <dbReference type="Pfam" id="PF03807"/>
    </source>
</evidence>
<dbReference type="Gene3D" id="3.40.50.720">
    <property type="entry name" value="NAD(P)-binding Rossmann-like Domain"/>
    <property type="match status" value="1"/>
</dbReference>
<evidence type="ECO:0000256" key="1">
    <source>
        <dbReference type="ARBA" id="ARBA00005525"/>
    </source>
</evidence>
<dbReference type="SUPFAM" id="SSF51735">
    <property type="entry name" value="NAD(P)-binding Rossmann-fold domains"/>
    <property type="match status" value="1"/>
</dbReference>
<dbReference type="SUPFAM" id="SSF48179">
    <property type="entry name" value="6-phosphogluconate dehydrogenase C-terminal domain-like"/>
    <property type="match status" value="1"/>
</dbReference>
<accession>A0AA87U4D5</accession>
<keyword evidence="2" id="KW-0521">NADP</keyword>
<dbReference type="GO" id="GO:0004735">
    <property type="term" value="F:pyrroline-5-carboxylate reductase activity"/>
    <property type="evidence" value="ECO:0007669"/>
    <property type="project" value="InterPro"/>
</dbReference>
<dbReference type="InterPro" id="IPR008927">
    <property type="entry name" value="6-PGluconate_DH-like_C_sf"/>
</dbReference>
<proteinExistence type="inferred from homology"/>
<evidence type="ECO:0000256" key="2">
    <source>
        <dbReference type="PIRSR" id="PIRSR000193-1"/>
    </source>
</evidence>
<feature type="domain" description="Pyrroline-5-carboxylate reductase dimerisation" evidence="4">
    <location>
        <begin position="159"/>
        <end position="250"/>
    </location>
</feature>
<dbReference type="InterPro" id="IPR029036">
    <property type="entry name" value="P5CR_dimer"/>
</dbReference>
<reference evidence="5 6" key="1">
    <citation type="submission" date="2014-05" db="EMBL/GenBank/DDBJ databases">
        <title>Whole genome shotgun sequence of Rhizobium rhizogenes NBRC 13257.</title>
        <authorList>
            <person name="Katano-Makiyama Y."/>
            <person name="Hosoyama A."/>
            <person name="Hashimoto M."/>
            <person name="Hosoyama Y."/>
            <person name="Noguchi M."/>
            <person name="Tsuchikane K."/>
            <person name="Kimura A."/>
            <person name="Ohji S."/>
            <person name="Ichikawa N."/>
            <person name="Yamazoe A."/>
            <person name="Fujita N."/>
        </authorList>
    </citation>
    <scope>NUCLEOTIDE SEQUENCE [LARGE SCALE GENOMIC DNA]</scope>
    <source>
        <strain evidence="5 6">NBRC 13257</strain>
    </source>
</reference>
<sequence length="256" mass="27378">MKVGFVGTGAITEAMVTGMLTGSPLASEVIISPRNADVAARLAEKFPAVRIAADNQAVVDACEILFLAIRPQVAEDVVRGLNFPEGQVVVSVIAAVDRGTLTEWIGQNVRLTQAVPLPFVAQREGVTTIYPPDRDVASLFSSLGTAVECDTKEEYDLLAAASAMMATYFGIMDRATGWLTDKGMPERTARAYLAPLFASLSQTALKSSEIPFEEMSREFATKGGLNEQVLSDFDRNGGMTALTAALDRVLIRITNG</sequence>
<evidence type="ECO:0008006" key="7">
    <source>
        <dbReference type="Google" id="ProtNLM"/>
    </source>
</evidence>
<evidence type="ECO:0000313" key="5">
    <source>
        <dbReference type="EMBL" id="GAJ93566.1"/>
    </source>
</evidence>
<dbReference type="RefSeq" id="WP_007690644.1">
    <property type="nucleotide sequence ID" value="NZ_BAYX01000006.1"/>
</dbReference>
<organism evidence="5 6">
    <name type="scientific">Rhizobium rhizogenes NBRC 13257</name>
    <dbReference type="NCBI Taxonomy" id="1220581"/>
    <lineage>
        <taxon>Bacteria</taxon>
        <taxon>Pseudomonadati</taxon>
        <taxon>Pseudomonadota</taxon>
        <taxon>Alphaproteobacteria</taxon>
        <taxon>Hyphomicrobiales</taxon>
        <taxon>Rhizobiaceae</taxon>
        <taxon>Rhizobium/Agrobacterium group</taxon>
        <taxon>Rhizobium</taxon>
    </lineage>
</organism>
<feature type="binding site" evidence="2">
    <location>
        <position position="55"/>
    </location>
    <ligand>
        <name>NADPH</name>
        <dbReference type="ChEBI" id="CHEBI:57783"/>
    </ligand>
</feature>
<dbReference type="InterPro" id="IPR000304">
    <property type="entry name" value="Pyrroline-COOH_reductase"/>
</dbReference>
<evidence type="ECO:0000313" key="6">
    <source>
        <dbReference type="Proteomes" id="UP000026941"/>
    </source>
</evidence>
<evidence type="ECO:0000259" key="4">
    <source>
        <dbReference type="Pfam" id="PF14748"/>
    </source>
</evidence>
<dbReference type="GO" id="GO:0055129">
    <property type="term" value="P:L-proline biosynthetic process"/>
    <property type="evidence" value="ECO:0007669"/>
    <property type="project" value="TreeGrafter"/>
</dbReference>
<dbReference type="NCBIfam" id="NF005063">
    <property type="entry name" value="PRK06476.1"/>
    <property type="match status" value="1"/>
</dbReference>
<dbReference type="PANTHER" id="PTHR11645:SF13">
    <property type="entry name" value="PYRROLINE-5-CARBOXYLATE REDUCTASE CATALYTIC N-TERMINAL DOMAIN-CONTAINING PROTEIN"/>
    <property type="match status" value="1"/>
</dbReference>
<dbReference type="Pfam" id="PF03807">
    <property type="entry name" value="F420_oxidored"/>
    <property type="match status" value="1"/>
</dbReference>
<dbReference type="PANTHER" id="PTHR11645">
    <property type="entry name" value="PYRROLINE-5-CARBOXYLATE REDUCTASE"/>
    <property type="match status" value="1"/>
</dbReference>
<dbReference type="EMBL" id="BAYX01000006">
    <property type="protein sequence ID" value="GAJ93566.1"/>
    <property type="molecule type" value="Genomic_DNA"/>
</dbReference>
<feature type="binding site" evidence="2">
    <location>
        <begin position="68"/>
        <end position="71"/>
    </location>
    <ligand>
        <name>NADP(+)</name>
        <dbReference type="ChEBI" id="CHEBI:58349"/>
    </ligand>
</feature>
<name>A0AA87U4D5_RHIRH</name>
<comment type="similarity">
    <text evidence="1">Belongs to the pyrroline-5-carboxylate reductase family.</text>
</comment>
<dbReference type="Pfam" id="PF14748">
    <property type="entry name" value="P5CR_dimer"/>
    <property type="match status" value="1"/>
</dbReference>
<gene>
    <name evidence="5" type="ORF">RRH01S_06_01870</name>
</gene>
<dbReference type="AlphaFoldDB" id="A0AA87U4D5"/>
<dbReference type="InterPro" id="IPR036291">
    <property type="entry name" value="NAD(P)-bd_dom_sf"/>
</dbReference>
<dbReference type="Proteomes" id="UP000026941">
    <property type="component" value="Unassembled WGS sequence"/>
</dbReference>
<dbReference type="PIRSF" id="PIRSF000193">
    <property type="entry name" value="Pyrrol-5-carb_rd"/>
    <property type="match status" value="1"/>
</dbReference>
<protein>
    <recommendedName>
        <fullName evidence="7">Pyrroline-5-carboxylate reductase</fullName>
    </recommendedName>
</protein>
<comment type="caution">
    <text evidence="5">The sequence shown here is derived from an EMBL/GenBank/DDBJ whole genome shotgun (WGS) entry which is preliminary data.</text>
</comment>